<sequence>MSKKQHYNTDNQFYVIGNNATKLDRDYNAYNSDSINENNLNEVRRNKAHRRVVKRYKYKLKFSLILCLTMVMCLIMIKTQFTVSDRCDNIAALENRLNNLKKNNKLIEESINTNIDLNKIYEVATTKLGMVVPSKNQINRLDVAQNSYTEQLTDITQPTQQNNDFNNIVSFILTKGR</sequence>
<dbReference type="EMBL" id="CP058561">
    <property type="protein sequence ID" value="QUH31411.1"/>
    <property type="molecule type" value="Genomic_DNA"/>
</dbReference>
<evidence type="ECO:0000256" key="1">
    <source>
        <dbReference type="SAM" id="Coils"/>
    </source>
</evidence>
<feature type="coiled-coil region" evidence="1">
    <location>
        <begin position="83"/>
        <end position="110"/>
    </location>
</feature>
<dbReference type="AlphaFoldDB" id="A0A8J8MEE2"/>
<evidence type="ECO:0008006" key="5">
    <source>
        <dbReference type="Google" id="ProtNLM"/>
    </source>
</evidence>
<gene>
    <name evidence="3" type="ORF">HYG85_21795</name>
</gene>
<evidence type="ECO:0000313" key="3">
    <source>
        <dbReference type="EMBL" id="QUH31411.1"/>
    </source>
</evidence>
<keyword evidence="4" id="KW-1185">Reference proteome</keyword>
<feature type="transmembrane region" description="Helical" evidence="2">
    <location>
        <begin position="60"/>
        <end position="77"/>
    </location>
</feature>
<organism evidence="3 4">
    <name type="scientific">Vallitalea guaymasensis</name>
    <dbReference type="NCBI Taxonomy" id="1185412"/>
    <lineage>
        <taxon>Bacteria</taxon>
        <taxon>Bacillati</taxon>
        <taxon>Bacillota</taxon>
        <taxon>Clostridia</taxon>
        <taxon>Lachnospirales</taxon>
        <taxon>Vallitaleaceae</taxon>
        <taxon>Vallitalea</taxon>
    </lineage>
</organism>
<name>A0A8J8MEE2_9FIRM</name>
<keyword evidence="2" id="KW-0812">Transmembrane</keyword>
<protein>
    <recommendedName>
        <fullName evidence="5">Cell division protein FtsL</fullName>
    </recommendedName>
</protein>
<keyword evidence="1" id="KW-0175">Coiled coil</keyword>
<evidence type="ECO:0000313" key="4">
    <source>
        <dbReference type="Proteomes" id="UP000677305"/>
    </source>
</evidence>
<dbReference type="KEGG" id="vgu:HYG85_21795"/>
<dbReference type="RefSeq" id="WP_212691445.1">
    <property type="nucleotide sequence ID" value="NZ_CP058561.1"/>
</dbReference>
<keyword evidence="2" id="KW-1133">Transmembrane helix</keyword>
<proteinExistence type="predicted"/>
<keyword evidence="2" id="KW-0472">Membrane</keyword>
<accession>A0A8J8MEE2</accession>
<reference evidence="3 4" key="1">
    <citation type="submission" date="2020-07" db="EMBL/GenBank/DDBJ databases">
        <title>Vallitalea guaymasensis genome.</title>
        <authorList>
            <person name="Postec A."/>
        </authorList>
    </citation>
    <scope>NUCLEOTIDE SEQUENCE [LARGE SCALE GENOMIC DNA]</scope>
    <source>
        <strain evidence="3 4">Ra1766G1</strain>
    </source>
</reference>
<evidence type="ECO:0000256" key="2">
    <source>
        <dbReference type="SAM" id="Phobius"/>
    </source>
</evidence>
<dbReference type="Proteomes" id="UP000677305">
    <property type="component" value="Chromosome"/>
</dbReference>